<gene>
    <name evidence="2" type="ORF">BON30_02115</name>
</gene>
<feature type="chain" id="PRO_5012950817" evidence="1">
    <location>
        <begin position="26"/>
        <end position="131"/>
    </location>
</feature>
<organism evidence="2 3">
    <name type="scientific">Cystobacter ferrugineus</name>
    <dbReference type="NCBI Taxonomy" id="83449"/>
    <lineage>
        <taxon>Bacteria</taxon>
        <taxon>Pseudomonadati</taxon>
        <taxon>Myxococcota</taxon>
        <taxon>Myxococcia</taxon>
        <taxon>Myxococcales</taxon>
        <taxon>Cystobacterineae</taxon>
        <taxon>Archangiaceae</taxon>
        <taxon>Cystobacter</taxon>
    </lineage>
</organism>
<dbReference type="OrthoDB" id="6299676at2"/>
<sequence length="131" mass="14300">MKNSGFALTVWFGMTLSALGGAAEAGEVDTFESTRQAVEREQDMEGEPGDARLLGVPMDLARFQALAVQSDQAGRCVGAISYDQSQQELAYALSMDLITLEVYYWGLANGYYPVVNRYNIISAVCMQRATP</sequence>
<reference evidence="3" key="1">
    <citation type="submission" date="2016-11" db="EMBL/GenBank/DDBJ databases">
        <authorList>
            <person name="Shukria A."/>
            <person name="Stevens D.C."/>
        </authorList>
    </citation>
    <scope>NUCLEOTIDE SEQUENCE [LARGE SCALE GENOMIC DNA]</scope>
    <source>
        <strain evidence="3">Cbfe23</strain>
    </source>
</reference>
<accession>A0A1L9BID4</accession>
<protein>
    <submittedName>
        <fullName evidence="2">Uncharacterized protein</fullName>
    </submittedName>
</protein>
<dbReference type="RefSeq" id="WP_071896138.1">
    <property type="nucleotide sequence ID" value="NZ_MPIN01000001.1"/>
</dbReference>
<keyword evidence="3" id="KW-1185">Reference proteome</keyword>
<dbReference type="Proteomes" id="UP000182229">
    <property type="component" value="Unassembled WGS sequence"/>
</dbReference>
<evidence type="ECO:0000313" key="2">
    <source>
        <dbReference type="EMBL" id="OJH42041.1"/>
    </source>
</evidence>
<keyword evidence="1" id="KW-0732">Signal</keyword>
<proteinExistence type="predicted"/>
<feature type="signal peptide" evidence="1">
    <location>
        <begin position="1"/>
        <end position="25"/>
    </location>
</feature>
<evidence type="ECO:0000313" key="3">
    <source>
        <dbReference type="Proteomes" id="UP000182229"/>
    </source>
</evidence>
<name>A0A1L9BID4_9BACT</name>
<dbReference type="EMBL" id="MPIN01000001">
    <property type="protein sequence ID" value="OJH42041.1"/>
    <property type="molecule type" value="Genomic_DNA"/>
</dbReference>
<reference evidence="2 3" key="2">
    <citation type="submission" date="2016-12" db="EMBL/GenBank/DDBJ databases">
        <title>Draft Genome Sequence of Cystobacter ferrugineus Strain Cbfe23.</title>
        <authorList>
            <person name="Akbar S."/>
            <person name="Dowd S.E."/>
            <person name="Stevens D.C."/>
        </authorList>
    </citation>
    <scope>NUCLEOTIDE SEQUENCE [LARGE SCALE GENOMIC DNA]</scope>
    <source>
        <strain evidence="2 3">Cbfe23</strain>
    </source>
</reference>
<dbReference type="AlphaFoldDB" id="A0A1L9BID4"/>
<comment type="caution">
    <text evidence="2">The sequence shown here is derived from an EMBL/GenBank/DDBJ whole genome shotgun (WGS) entry which is preliminary data.</text>
</comment>
<evidence type="ECO:0000256" key="1">
    <source>
        <dbReference type="SAM" id="SignalP"/>
    </source>
</evidence>